<gene>
    <name evidence="1" type="ORF">BB558_000843</name>
</gene>
<name>A0A2U1JD45_SMIAN</name>
<dbReference type="EMBL" id="MBFU01000038">
    <property type="protein sequence ID" value="PWA03011.1"/>
    <property type="molecule type" value="Genomic_DNA"/>
</dbReference>
<dbReference type="Gene3D" id="2.60.40.3960">
    <property type="entry name" value="Velvet domain"/>
    <property type="match status" value="1"/>
</dbReference>
<proteinExistence type="predicted"/>
<protein>
    <recommendedName>
        <fullName evidence="3">Velvet domain-containing protein</fullName>
    </recommendedName>
</protein>
<dbReference type="AlphaFoldDB" id="A0A2U1JD45"/>
<accession>A0A2U1JD45</accession>
<keyword evidence="2" id="KW-1185">Reference proteome</keyword>
<evidence type="ECO:0000313" key="2">
    <source>
        <dbReference type="Proteomes" id="UP000245591"/>
    </source>
</evidence>
<sequence>MFSYPLAYSIHFLSYDRFSSPDTPLSPVLCELSVFDSDANPIHPQDIDTSTLVANICVLAHSPTSPYTSYQDIVSGSFAASPQFHRGRLLFSFSDLVFNVSGTFQLKVCVFNLADILDNHQTSTHHLCDAATDLIEIT</sequence>
<evidence type="ECO:0008006" key="3">
    <source>
        <dbReference type="Google" id="ProtNLM"/>
    </source>
</evidence>
<comment type="caution">
    <text evidence="1">The sequence shown here is derived from an EMBL/GenBank/DDBJ whole genome shotgun (WGS) entry which is preliminary data.</text>
</comment>
<evidence type="ECO:0000313" key="1">
    <source>
        <dbReference type="EMBL" id="PWA03011.1"/>
    </source>
</evidence>
<reference evidence="1 2" key="1">
    <citation type="journal article" date="2018" name="MBio">
        <title>Comparative Genomics Reveals the Core Gene Toolbox for the Fungus-Insect Symbiosis.</title>
        <authorList>
            <person name="Wang Y."/>
            <person name="Stata M."/>
            <person name="Wang W."/>
            <person name="Stajich J.E."/>
            <person name="White M.M."/>
            <person name="Moncalvo J.M."/>
        </authorList>
    </citation>
    <scope>NUCLEOTIDE SEQUENCE [LARGE SCALE GENOMIC DNA]</scope>
    <source>
        <strain evidence="1 2">AUS-126-30</strain>
    </source>
</reference>
<organism evidence="1 2">
    <name type="scientific">Smittium angustum</name>
    <dbReference type="NCBI Taxonomy" id="133377"/>
    <lineage>
        <taxon>Eukaryota</taxon>
        <taxon>Fungi</taxon>
        <taxon>Fungi incertae sedis</taxon>
        <taxon>Zoopagomycota</taxon>
        <taxon>Kickxellomycotina</taxon>
        <taxon>Harpellomycetes</taxon>
        <taxon>Harpellales</taxon>
        <taxon>Legeriomycetaceae</taxon>
        <taxon>Smittium</taxon>
    </lineage>
</organism>
<dbReference type="InterPro" id="IPR038491">
    <property type="entry name" value="Velvet_dom_sf"/>
</dbReference>
<dbReference type="Proteomes" id="UP000245591">
    <property type="component" value="Unassembled WGS sequence"/>
</dbReference>